<organism evidence="2 3">
    <name type="scientific">Candidatus Gottesmanbacteria bacterium RBG_16_38_7b</name>
    <dbReference type="NCBI Taxonomy" id="1798372"/>
    <lineage>
        <taxon>Bacteria</taxon>
        <taxon>Candidatus Gottesmaniibacteriota</taxon>
    </lineage>
</organism>
<reference evidence="2 3" key="1">
    <citation type="journal article" date="2016" name="Nat. Commun.">
        <title>Thousands of microbial genomes shed light on interconnected biogeochemical processes in an aquifer system.</title>
        <authorList>
            <person name="Anantharaman K."/>
            <person name="Brown C.T."/>
            <person name="Hug L.A."/>
            <person name="Sharon I."/>
            <person name="Castelle C.J."/>
            <person name="Probst A.J."/>
            <person name="Thomas B.C."/>
            <person name="Singh A."/>
            <person name="Wilkins M.J."/>
            <person name="Karaoz U."/>
            <person name="Brodie E.L."/>
            <person name="Williams K.H."/>
            <person name="Hubbard S.S."/>
            <person name="Banfield J.F."/>
        </authorList>
    </citation>
    <scope>NUCLEOTIDE SEQUENCE [LARGE SCALE GENOMIC DNA]</scope>
</reference>
<evidence type="ECO:0008006" key="4">
    <source>
        <dbReference type="Google" id="ProtNLM"/>
    </source>
</evidence>
<dbReference type="Pfam" id="PF01063">
    <property type="entry name" value="Aminotran_4"/>
    <property type="match status" value="1"/>
</dbReference>
<dbReference type="InterPro" id="IPR043131">
    <property type="entry name" value="BCAT-like_N"/>
</dbReference>
<comment type="similarity">
    <text evidence="1">Belongs to the class-IV pyridoxal-phosphate-dependent aminotransferase family.</text>
</comment>
<dbReference type="InterPro" id="IPR001544">
    <property type="entry name" value="Aminotrans_IV"/>
</dbReference>
<dbReference type="InterPro" id="IPR036038">
    <property type="entry name" value="Aminotransferase-like"/>
</dbReference>
<dbReference type="Gene3D" id="3.30.470.10">
    <property type="match status" value="1"/>
</dbReference>
<dbReference type="Proteomes" id="UP000177396">
    <property type="component" value="Unassembled WGS sequence"/>
</dbReference>
<dbReference type="SUPFAM" id="SSF56752">
    <property type="entry name" value="D-aminoacid aminotransferase-like PLP-dependent enzymes"/>
    <property type="match status" value="1"/>
</dbReference>
<dbReference type="InterPro" id="IPR043132">
    <property type="entry name" value="BCAT-like_C"/>
</dbReference>
<dbReference type="InterPro" id="IPR050571">
    <property type="entry name" value="Class-IV_PLP-Dep_Aminotrnsfr"/>
</dbReference>
<evidence type="ECO:0000256" key="1">
    <source>
        <dbReference type="ARBA" id="ARBA00009320"/>
    </source>
</evidence>
<dbReference type="NCBIfam" id="NF005146">
    <property type="entry name" value="PRK06606.1"/>
    <property type="match status" value="1"/>
</dbReference>
<dbReference type="PANTHER" id="PTHR42743:SF4">
    <property type="entry name" value="BRANCHED-CHAIN-AMINO-ACID AMINOTRANSFERASE-RELATED"/>
    <property type="match status" value="1"/>
</dbReference>
<comment type="caution">
    <text evidence="2">The sequence shown here is derived from an EMBL/GenBank/DDBJ whole genome shotgun (WGS) entry which is preliminary data.</text>
</comment>
<dbReference type="GO" id="GO:0046394">
    <property type="term" value="P:carboxylic acid biosynthetic process"/>
    <property type="evidence" value="ECO:0007669"/>
    <property type="project" value="UniProtKB-ARBA"/>
</dbReference>
<name>A0A1F5YII1_9BACT</name>
<evidence type="ECO:0000313" key="2">
    <source>
        <dbReference type="EMBL" id="OGG00008.1"/>
    </source>
</evidence>
<dbReference type="EMBL" id="MFJB01000040">
    <property type="protein sequence ID" value="OGG00008.1"/>
    <property type="molecule type" value="Genomic_DNA"/>
</dbReference>
<dbReference type="PANTHER" id="PTHR42743">
    <property type="entry name" value="AMINO-ACID AMINOTRANSFERASE"/>
    <property type="match status" value="1"/>
</dbReference>
<sequence length="308" mass="35208">MRNNSLPFAFFEGKIFPVEQAKVSIMTSSLQYGITVLEGIPSYISVDKKYITIFKLPDYYKSFLNSLKIINQFIKYDIRTLEKITFSLLKKNQPKTNCYFRLLAYAKNYKIGANLNKLDYDFALYMIPLDEYITRKKGLKMTISNWIKIDDNVIPSHAQIAGSYMNSSLAKAEAIRLGFDDALMLTQNGHLTHGVFNFFIVRDRTLITPPGYVDTFDGIFNKTIIELAIDLGIPVQEKNIDRTEVYIADEAFITGIGSHLVWIIEVDGRKIGNGIIGPITAQIRKLFLNIVKGKENRYSKWLTKVNLN</sequence>
<proteinExistence type="inferred from homology"/>
<evidence type="ECO:0000313" key="3">
    <source>
        <dbReference type="Proteomes" id="UP000177396"/>
    </source>
</evidence>
<accession>A0A1F5YII1</accession>
<gene>
    <name evidence="2" type="ORF">A2153_00625</name>
</gene>
<dbReference type="GO" id="GO:0003824">
    <property type="term" value="F:catalytic activity"/>
    <property type="evidence" value="ECO:0007669"/>
    <property type="project" value="InterPro"/>
</dbReference>
<dbReference type="Gene3D" id="3.20.10.10">
    <property type="entry name" value="D-amino Acid Aminotransferase, subunit A, domain 2"/>
    <property type="match status" value="1"/>
</dbReference>
<dbReference type="AlphaFoldDB" id="A0A1F5YII1"/>
<protein>
    <recommendedName>
        <fullName evidence="4">Branched-chain-amino-acid aminotransferase</fullName>
    </recommendedName>
</protein>